<dbReference type="NCBIfam" id="NF037970">
    <property type="entry name" value="vanZ_1"/>
    <property type="match status" value="1"/>
</dbReference>
<gene>
    <name evidence="4" type="ORF">SOIL9_76760</name>
</gene>
<evidence type="ECO:0000313" key="4">
    <source>
        <dbReference type="EMBL" id="VTS01959.1"/>
    </source>
</evidence>
<proteinExistence type="predicted"/>
<evidence type="ECO:0000256" key="2">
    <source>
        <dbReference type="SAM" id="Phobius"/>
    </source>
</evidence>
<dbReference type="Proteomes" id="UP000464178">
    <property type="component" value="Chromosome"/>
</dbReference>
<keyword evidence="2" id="KW-0812">Transmembrane</keyword>
<evidence type="ECO:0000259" key="3">
    <source>
        <dbReference type="Pfam" id="PF04892"/>
    </source>
</evidence>
<dbReference type="Pfam" id="PF04892">
    <property type="entry name" value="VanZ"/>
    <property type="match status" value="1"/>
</dbReference>
<reference evidence="4 5" key="1">
    <citation type="submission" date="2019-05" db="EMBL/GenBank/DDBJ databases">
        <authorList>
            <consortium name="Science for Life Laboratories"/>
        </authorList>
    </citation>
    <scope>NUCLEOTIDE SEQUENCE [LARGE SCALE GENOMIC DNA]</scope>
    <source>
        <strain evidence="4">Soil9</strain>
    </source>
</reference>
<feature type="transmembrane region" description="Helical" evidence="2">
    <location>
        <begin position="141"/>
        <end position="160"/>
    </location>
</feature>
<sequence length="199" mass="21695">MKAEPELPASSCEEPNSLTPFPKKEGGTEPNTTGVKQSAVVLSPSPLRGGVGEGFFEEPPLPSNRWGGGVGSRVKYLHFLVFALAFGLWTWKLLEPAPIPESLAGRLGEWRFYAAKLLHVSAYAFLTVLATLLPLPRYWRWYFVGLVALHGIATEIGQTFVPNRTGSVRDVIIDWVGIGLGLLTWYAMSGGRRAKGVGE</sequence>
<keyword evidence="2" id="KW-0472">Membrane</keyword>
<dbReference type="AlphaFoldDB" id="A0A6P2DIP6"/>
<feature type="transmembrane region" description="Helical" evidence="2">
    <location>
        <begin position="76"/>
        <end position="94"/>
    </location>
</feature>
<name>A0A6P2DIP6_9BACT</name>
<keyword evidence="5" id="KW-1185">Reference proteome</keyword>
<accession>A0A6P2DIP6</accession>
<organism evidence="4 5">
    <name type="scientific">Gemmata massiliana</name>
    <dbReference type="NCBI Taxonomy" id="1210884"/>
    <lineage>
        <taxon>Bacteria</taxon>
        <taxon>Pseudomonadati</taxon>
        <taxon>Planctomycetota</taxon>
        <taxon>Planctomycetia</taxon>
        <taxon>Gemmatales</taxon>
        <taxon>Gemmataceae</taxon>
        <taxon>Gemmata</taxon>
    </lineage>
</organism>
<keyword evidence="2" id="KW-1133">Transmembrane helix</keyword>
<dbReference type="InterPro" id="IPR006976">
    <property type="entry name" value="VanZ-like"/>
</dbReference>
<feature type="transmembrane region" description="Helical" evidence="2">
    <location>
        <begin position="172"/>
        <end position="188"/>
    </location>
</feature>
<evidence type="ECO:0000256" key="1">
    <source>
        <dbReference type="SAM" id="MobiDB-lite"/>
    </source>
</evidence>
<dbReference type="EMBL" id="LR593886">
    <property type="protein sequence ID" value="VTS01959.1"/>
    <property type="molecule type" value="Genomic_DNA"/>
</dbReference>
<feature type="transmembrane region" description="Helical" evidence="2">
    <location>
        <begin position="114"/>
        <end position="134"/>
    </location>
</feature>
<feature type="domain" description="VanZ-like" evidence="3">
    <location>
        <begin position="114"/>
        <end position="187"/>
    </location>
</feature>
<protein>
    <submittedName>
        <fullName evidence="4">: VanZ</fullName>
    </submittedName>
</protein>
<feature type="region of interest" description="Disordered" evidence="1">
    <location>
        <begin position="1"/>
        <end position="39"/>
    </location>
</feature>
<dbReference type="KEGG" id="gms:SOIL9_76760"/>
<evidence type="ECO:0000313" key="5">
    <source>
        <dbReference type="Proteomes" id="UP000464178"/>
    </source>
</evidence>